<keyword evidence="9" id="KW-1133">Transmembrane helix</keyword>
<reference evidence="13 14" key="1">
    <citation type="journal article" date="2020" name="bioRxiv">
        <title>Whole genome comparisons of ergot fungi reveals the divergence and evolution of species within the genus Claviceps are the result of varying mechanisms driving genome evolution and host range expansion.</title>
        <authorList>
            <person name="Wyka S.A."/>
            <person name="Mondo S.J."/>
            <person name="Liu M."/>
            <person name="Dettman J."/>
            <person name="Nalam V."/>
            <person name="Broders K.D."/>
        </authorList>
    </citation>
    <scope>NUCLEOTIDE SEQUENCE [LARGE SCALE GENOMIC DNA]</scope>
    <source>
        <strain evidence="13 14">LM576</strain>
    </source>
</reference>
<dbReference type="PANTHER" id="PTHR28012">
    <property type="entry name" value="NUCLEAR FUSION PROTEIN KAR5"/>
    <property type="match status" value="1"/>
</dbReference>
<keyword evidence="14" id="KW-1185">Reference proteome</keyword>
<evidence type="ECO:0000256" key="3">
    <source>
        <dbReference type="ARBA" id="ARBA00004586"/>
    </source>
</evidence>
<sequence>MSTLKRFFVGRRIVLVVALILSMISPIKCMGWRNSRDHNRKLPEGQVFAAPVSLADSPAASDAYALALIELRELESEPLCHRVAARLLVGNCQLLDGKNEASVLADTGRAARDFVDFFAASLAICDLERANFDIPSACSKFRESVLANLPTPSKPQLHVATAEIDKCLEGLARSDSAWSTWVSYRHKALRFCEAAQAGNEKDQYIFLHRKLAIILDRLTTQAENETQEYIKSLGRIFQKSTENAEVVTAHTQMLETMTLQLKNIVGSSLSDSTRAQMAVQNGLESAKALDDFLEALLLKMSLREQELSQAYETSFRAATEVITHDVAQVTQVLRAISANSLSLQAQLTMENLQSIASVVLERQISQDGLLESALNKTSNILSSLDAATLTVNTLQKPLLKLGTTGWWPYVICPVASLTLGSYGLQPSLARNLALLGLGEFTGLLLSLASSLLRSHDTERQISSSSVHWKYWHLRHVTSEDHNSTTNEEMSKQ</sequence>
<evidence type="ECO:0000256" key="1">
    <source>
        <dbReference type="ARBA" id="ARBA00003389"/>
    </source>
</evidence>
<keyword evidence="11" id="KW-0325">Glycoprotein</keyword>
<evidence type="ECO:0000256" key="2">
    <source>
        <dbReference type="ARBA" id="ARBA00004126"/>
    </source>
</evidence>
<evidence type="ECO:0000256" key="11">
    <source>
        <dbReference type="ARBA" id="ARBA00023180"/>
    </source>
</evidence>
<evidence type="ECO:0000256" key="12">
    <source>
        <dbReference type="ARBA" id="ARBA00023242"/>
    </source>
</evidence>
<dbReference type="GO" id="GO:0031965">
    <property type="term" value="C:nuclear membrane"/>
    <property type="evidence" value="ECO:0007669"/>
    <property type="project" value="UniProtKB-SubCell"/>
</dbReference>
<evidence type="ECO:0000256" key="7">
    <source>
        <dbReference type="ARBA" id="ARBA00022729"/>
    </source>
</evidence>
<evidence type="ECO:0000256" key="10">
    <source>
        <dbReference type="ARBA" id="ARBA00023136"/>
    </source>
</evidence>
<gene>
    <name evidence="13" type="ORF">E4U13_000503</name>
</gene>
<dbReference type="Proteomes" id="UP000732380">
    <property type="component" value="Unassembled WGS sequence"/>
</dbReference>
<dbReference type="EMBL" id="SRQM01000113">
    <property type="protein sequence ID" value="KAG6118101.1"/>
    <property type="molecule type" value="Genomic_DNA"/>
</dbReference>
<evidence type="ECO:0000256" key="6">
    <source>
        <dbReference type="ARBA" id="ARBA00022692"/>
    </source>
</evidence>
<evidence type="ECO:0008006" key="15">
    <source>
        <dbReference type="Google" id="ProtNLM"/>
    </source>
</evidence>
<dbReference type="GO" id="GO:0048288">
    <property type="term" value="P:nuclear membrane fusion involved in karyogamy"/>
    <property type="evidence" value="ECO:0007669"/>
    <property type="project" value="InterPro"/>
</dbReference>
<evidence type="ECO:0000256" key="8">
    <source>
        <dbReference type="ARBA" id="ARBA00022824"/>
    </source>
</evidence>
<keyword evidence="8" id="KW-0256">Endoplasmic reticulum</keyword>
<evidence type="ECO:0000256" key="9">
    <source>
        <dbReference type="ARBA" id="ARBA00022989"/>
    </source>
</evidence>
<evidence type="ECO:0000313" key="13">
    <source>
        <dbReference type="EMBL" id="KAG6118101.1"/>
    </source>
</evidence>
<dbReference type="AlphaFoldDB" id="A0A9P7Q3K3"/>
<accession>A0A9P7Q3K3</accession>
<dbReference type="GO" id="GO:0005789">
    <property type="term" value="C:endoplasmic reticulum membrane"/>
    <property type="evidence" value="ECO:0007669"/>
    <property type="project" value="UniProtKB-SubCell"/>
</dbReference>
<dbReference type="GO" id="GO:0000742">
    <property type="term" value="P:karyogamy involved in conjugation with cellular fusion"/>
    <property type="evidence" value="ECO:0007669"/>
    <property type="project" value="InterPro"/>
</dbReference>
<keyword evidence="10" id="KW-0472">Membrane</keyword>
<evidence type="ECO:0000256" key="4">
    <source>
        <dbReference type="ARBA" id="ARBA00010473"/>
    </source>
</evidence>
<comment type="subcellular location">
    <subcellularLocation>
        <location evidence="3">Endoplasmic reticulum membrane</location>
    </subcellularLocation>
    <subcellularLocation>
        <location evidence="2">Nucleus membrane</location>
    </subcellularLocation>
</comment>
<keyword evidence="5" id="KW-0415">Karyogamy</keyword>
<dbReference type="PANTHER" id="PTHR28012:SF1">
    <property type="entry name" value="NUCLEAR FUSION PROTEIN KAR5"/>
    <property type="match status" value="1"/>
</dbReference>
<name>A0A9P7Q3K3_9HYPO</name>
<keyword evidence="7" id="KW-0732">Signal</keyword>
<keyword evidence="6" id="KW-0812">Transmembrane</keyword>
<comment type="similarity">
    <text evidence="4">Belongs to the KAR5 family.</text>
</comment>
<dbReference type="InterPro" id="IPR007292">
    <property type="entry name" value="Nuclear_fusion_Kar5"/>
</dbReference>
<organism evidence="13 14">
    <name type="scientific">Claviceps humidiphila</name>
    <dbReference type="NCBI Taxonomy" id="1294629"/>
    <lineage>
        <taxon>Eukaryota</taxon>
        <taxon>Fungi</taxon>
        <taxon>Dikarya</taxon>
        <taxon>Ascomycota</taxon>
        <taxon>Pezizomycotina</taxon>
        <taxon>Sordariomycetes</taxon>
        <taxon>Hypocreomycetidae</taxon>
        <taxon>Hypocreales</taxon>
        <taxon>Clavicipitaceae</taxon>
        <taxon>Claviceps</taxon>
    </lineage>
</organism>
<proteinExistence type="inferred from homology"/>
<evidence type="ECO:0000256" key="5">
    <source>
        <dbReference type="ARBA" id="ARBA00022459"/>
    </source>
</evidence>
<keyword evidence="12" id="KW-0539">Nucleus</keyword>
<comment type="caution">
    <text evidence="13">The sequence shown here is derived from an EMBL/GenBank/DDBJ whole genome shotgun (WGS) entry which is preliminary data.</text>
</comment>
<evidence type="ECO:0000313" key="14">
    <source>
        <dbReference type="Proteomes" id="UP000732380"/>
    </source>
</evidence>
<protein>
    <recommendedName>
        <fullName evidence="15">Nuclear membrane fusion protein Kar5</fullName>
    </recommendedName>
</protein>
<comment type="function">
    <text evidence="1">Required for nuclear membrane fusion during karyogamy.</text>
</comment>